<reference evidence="1 2" key="1">
    <citation type="submission" date="2020-03" db="EMBL/GenBank/DDBJ databases">
        <title>Genome Sequence of industrial isolate, B5A.</title>
        <authorList>
            <person name="Sharma S."/>
            <person name="Patil P.B."/>
            <person name="Korpole S."/>
        </authorList>
    </citation>
    <scope>NUCLEOTIDE SEQUENCE [LARGE SCALE GENOMIC DNA]</scope>
    <source>
        <strain evidence="1 2">PI-S10-B5A</strain>
    </source>
</reference>
<protein>
    <submittedName>
        <fullName evidence="1">HAD family phosphatase</fullName>
    </submittedName>
</protein>
<dbReference type="InterPro" id="IPR023214">
    <property type="entry name" value="HAD_sf"/>
</dbReference>
<organism evidence="1 2">
    <name type="scientific">Lacrimispora defluvii</name>
    <dbReference type="NCBI Taxonomy" id="2719233"/>
    <lineage>
        <taxon>Bacteria</taxon>
        <taxon>Bacillati</taxon>
        <taxon>Bacillota</taxon>
        <taxon>Clostridia</taxon>
        <taxon>Lachnospirales</taxon>
        <taxon>Lachnospiraceae</taxon>
        <taxon>Lacrimispora</taxon>
    </lineage>
</organism>
<dbReference type="Proteomes" id="UP000539052">
    <property type="component" value="Unassembled WGS sequence"/>
</dbReference>
<dbReference type="PANTHER" id="PTHR18901:SF38">
    <property type="entry name" value="PSEUDOURIDINE-5'-PHOSPHATASE"/>
    <property type="match status" value="1"/>
</dbReference>
<dbReference type="InterPro" id="IPR041492">
    <property type="entry name" value="HAD_2"/>
</dbReference>
<dbReference type="PANTHER" id="PTHR18901">
    <property type="entry name" value="2-DEOXYGLUCOSE-6-PHOSPHATE PHOSPHATASE 2"/>
    <property type="match status" value="1"/>
</dbReference>
<comment type="caution">
    <text evidence="1">The sequence shown here is derived from an EMBL/GenBank/DDBJ whole genome shotgun (WGS) entry which is preliminary data.</text>
</comment>
<name>A0ABX1VVJ9_9FIRM</name>
<dbReference type="SFLD" id="SFLDS00003">
    <property type="entry name" value="Haloacid_Dehalogenase"/>
    <property type="match status" value="1"/>
</dbReference>
<dbReference type="Pfam" id="PF13419">
    <property type="entry name" value="HAD_2"/>
    <property type="match status" value="1"/>
</dbReference>
<dbReference type="InterPro" id="IPR006439">
    <property type="entry name" value="HAD-SF_hydro_IA"/>
</dbReference>
<dbReference type="Gene3D" id="1.10.150.240">
    <property type="entry name" value="Putative phosphatase, domain 2"/>
    <property type="match status" value="1"/>
</dbReference>
<dbReference type="EMBL" id="JAAOXG010000026">
    <property type="protein sequence ID" value="NNJ30857.1"/>
    <property type="molecule type" value="Genomic_DNA"/>
</dbReference>
<proteinExistence type="predicted"/>
<dbReference type="Gene3D" id="3.40.50.1000">
    <property type="entry name" value="HAD superfamily/HAD-like"/>
    <property type="match status" value="1"/>
</dbReference>
<dbReference type="InterPro" id="IPR023198">
    <property type="entry name" value="PGP-like_dom2"/>
</dbReference>
<dbReference type="SFLD" id="SFLDG01129">
    <property type="entry name" value="C1.5:_HAD__Beta-PGM__Phosphata"/>
    <property type="match status" value="1"/>
</dbReference>
<evidence type="ECO:0000313" key="2">
    <source>
        <dbReference type="Proteomes" id="UP000539052"/>
    </source>
</evidence>
<dbReference type="SUPFAM" id="SSF56784">
    <property type="entry name" value="HAD-like"/>
    <property type="match status" value="1"/>
</dbReference>
<dbReference type="InterPro" id="IPR036412">
    <property type="entry name" value="HAD-like_sf"/>
</dbReference>
<dbReference type="RefSeq" id="WP_170822040.1">
    <property type="nucleotide sequence ID" value="NZ_JAAOXG010000026.1"/>
</dbReference>
<evidence type="ECO:0000313" key="1">
    <source>
        <dbReference type="EMBL" id="NNJ30857.1"/>
    </source>
</evidence>
<accession>A0ABX1VVJ9</accession>
<sequence length="222" mass="24911">MIKGIIFDMDGVIFDTEWLSTCAWLEVGNQLNIDLPLAFINSFKGCSAKTSEALFKERFGQDFDYVSARAKRTQYMKEYISQKGVPIKKGLFQLLNYLQDNQIKRVVATSTDRKLTEFYLNSTGVLSCLDGMITGDCVEKSKPDPEIFIKAKQLIESEAEECFVIEDSPAGIYAGEAAGIRVIHIPDQVVVNQMVKSKIYKICNNLAEVIQVIENENAKKDG</sequence>
<gene>
    <name evidence="1" type="ORF">G9470_13790</name>
</gene>
<dbReference type="NCBIfam" id="TIGR01509">
    <property type="entry name" value="HAD-SF-IA-v3"/>
    <property type="match status" value="1"/>
</dbReference>
<keyword evidence="2" id="KW-1185">Reference proteome</keyword>